<keyword evidence="1" id="KW-1133">Transmembrane helix</keyword>
<dbReference type="InterPro" id="IPR025250">
    <property type="entry name" value="DUF4199"/>
</dbReference>
<dbReference type="EMBL" id="BMFG01000007">
    <property type="protein sequence ID" value="GGD29632.1"/>
    <property type="molecule type" value="Genomic_DNA"/>
</dbReference>
<comment type="caution">
    <text evidence="2">The sequence shown here is derived from an EMBL/GenBank/DDBJ whole genome shotgun (WGS) entry which is preliminary data.</text>
</comment>
<keyword evidence="1" id="KW-0812">Transmembrane</keyword>
<keyword evidence="1" id="KW-0472">Membrane</keyword>
<keyword evidence="3" id="KW-1185">Reference proteome</keyword>
<organism evidence="2 3">
    <name type="scientific">Flavobacterium orientale</name>
    <dbReference type="NCBI Taxonomy" id="1756020"/>
    <lineage>
        <taxon>Bacteria</taxon>
        <taxon>Pseudomonadati</taxon>
        <taxon>Bacteroidota</taxon>
        <taxon>Flavobacteriia</taxon>
        <taxon>Flavobacteriales</taxon>
        <taxon>Flavobacteriaceae</taxon>
        <taxon>Flavobacterium</taxon>
    </lineage>
</organism>
<proteinExistence type="predicted"/>
<evidence type="ECO:0000313" key="3">
    <source>
        <dbReference type="Proteomes" id="UP000625735"/>
    </source>
</evidence>
<feature type="transmembrane region" description="Helical" evidence="1">
    <location>
        <begin position="44"/>
        <end position="60"/>
    </location>
</feature>
<dbReference type="RefSeq" id="WP_188362403.1">
    <property type="nucleotide sequence ID" value="NZ_BMFG01000007.1"/>
</dbReference>
<name>A0A917DE67_9FLAO</name>
<reference evidence="2" key="2">
    <citation type="submission" date="2020-09" db="EMBL/GenBank/DDBJ databases">
        <authorList>
            <person name="Sun Q."/>
            <person name="Zhou Y."/>
        </authorList>
    </citation>
    <scope>NUCLEOTIDE SEQUENCE</scope>
    <source>
        <strain evidence="2">CGMCC 1.12506</strain>
    </source>
</reference>
<protein>
    <recommendedName>
        <fullName evidence="4">DUF4199 domain-containing protein</fullName>
    </recommendedName>
</protein>
<evidence type="ECO:0008006" key="4">
    <source>
        <dbReference type="Google" id="ProtNLM"/>
    </source>
</evidence>
<accession>A0A917DE67</accession>
<dbReference type="AlphaFoldDB" id="A0A917DE67"/>
<dbReference type="Proteomes" id="UP000625735">
    <property type="component" value="Unassembled WGS sequence"/>
</dbReference>
<evidence type="ECO:0000256" key="1">
    <source>
        <dbReference type="SAM" id="Phobius"/>
    </source>
</evidence>
<reference evidence="2" key="1">
    <citation type="journal article" date="2014" name="Int. J. Syst. Evol. Microbiol.">
        <title>Complete genome sequence of Corynebacterium casei LMG S-19264T (=DSM 44701T), isolated from a smear-ripened cheese.</title>
        <authorList>
            <consortium name="US DOE Joint Genome Institute (JGI-PGF)"/>
            <person name="Walter F."/>
            <person name="Albersmeier A."/>
            <person name="Kalinowski J."/>
            <person name="Ruckert C."/>
        </authorList>
    </citation>
    <scope>NUCLEOTIDE SEQUENCE</scope>
    <source>
        <strain evidence="2">CGMCC 1.12506</strain>
    </source>
</reference>
<sequence>METQKQSIKNLIFTYGSILALLSILVAVVKYVMGRHLENSAVDSILGLVLLIALVVYPILQFKKQNNGRISLSESLKIGMGVAAVAAVLSVIYFIIFANYIEPNFVDDVLNAEISKQIKANPSMSSEDLAKGMEMGRSFVLPMLYGGIIVVNLFLGFITSLITGLAIKKD</sequence>
<feature type="transmembrane region" description="Helical" evidence="1">
    <location>
        <begin position="12"/>
        <end position="32"/>
    </location>
</feature>
<feature type="transmembrane region" description="Helical" evidence="1">
    <location>
        <begin position="81"/>
        <end position="101"/>
    </location>
</feature>
<feature type="transmembrane region" description="Helical" evidence="1">
    <location>
        <begin position="143"/>
        <end position="167"/>
    </location>
</feature>
<dbReference type="Pfam" id="PF13858">
    <property type="entry name" value="DUF4199"/>
    <property type="match status" value="1"/>
</dbReference>
<evidence type="ECO:0000313" key="2">
    <source>
        <dbReference type="EMBL" id="GGD29632.1"/>
    </source>
</evidence>
<gene>
    <name evidence="2" type="ORF">GCM10011343_19780</name>
</gene>